<dbReference type="InterPro" id="IPR029063">
    <property type="entry name" value="SAM-dependent_MTases_sf"/>
</dbReference>
<evidence type="ECO:0000256" key="3">
    <source>
        <dbReference type="ARBA" id="ARBA00022853"/>
    </source>
</evidence>
<dbReference type="AlphaFoldDB" id="S9VCN9"/>
<dbReference type="Proteomes" id="UP000515908">
    <property type="component" value="Chromosome 26"/>
</dbReference>
<dbReference type="PANTHER" id="PTHR21451:SF23">
    <property type="entry name" value="HISTONE-LYSINE N-METHYLTRANSFERASE, H3 LYSINE-79 SPECIFIC"/>
    <property type="match status" value="1"/>
</dbReference>
<accession>S9VCN9</accession>
<dbReference type="OrthoDB" id="443402at2759"/>
<protein>
    <recommendedName>
        <fullName evidence="2">Histone-lysine N-methyltransferase, H3 lysine-79 specific</fullName>
        <ecNumber evidence="1">2.1.1.360</ecNumber>
    </recommendedName>
    <alternativeName>
        <fullName evidence="4">Histone H3-K79 methyltransferase</fullName>
    </alternativeName>
</protein>
<gene>
    <name evidence="8" type="ORF">ADEAN_000995900</name>
</gene>
<sequence length="303" mass="33747">MSSQIALFGGAAVGTLVLLNVLLKPKTFRLVMMGVTAGAFVGGTITYINYYRKHSIKASFVPLGISKPKLNFSKVQPEIYSHLSTDYEERGELDLGEEHITVKPNVFAQIGVIDVPGVRLMWTKHILPILRDTYKTSNLESMSLTDKAVEDDIVFCDIGSGVGNVCLQVLAETNCKKTVGIEVIPSRLRASVVATENAKKAYPEEFQQKEAVWIEDDLANCSEKLKKEGVNVIFTHSWMFDDNLMKILSEVIADVPSIQCVITSRKLDDQKLAKTNLQFYSKAHFTADWNDQAPFFVYAVKNS</sequence>
<dbReference type="GO" id="GO:0006281">
    <property type="term" value="P:DNA repair"/>
    <property type="evidence" value="ECO:0007669"/>
    <property type="project" value="TreeGrafter"/>
</dbReference>
<feature type="transmembrane region" description="Helical" evidence="6">
    <location>
        <begin position="6"/>
        <end position="23"/>
    </location>
</feature>
<comment type="catalytic activity">
    <reaction evidence="5">
        <text>L-lysyl(79)-[histone H3] + 3 S-adenosyl-L-methionine = N(6),N(6),N(6)-trimethyl-L-lysyl(79)-[histone H3] + 3 S-adenosyl-L-homocysteine + 3 H(+)</text>
        <dbReference type="Rhea" id="RHEA:60328"/>
        <dbReference type="Rhea" id="RHEA-COMP:15549"/>
        <dbReference type="Rhea" id="RHEA-COMP:15552"/>
        <dbReference type="ChEBI" id="CHEBI:15378"/>
        <dbReference type="ChEBI" id="CHEBI:29969"/>
        <dbReference type="ChEBI" id="CHEBI:57856"/>
        <dbReference type="ChEBI" id="CHEBI:59789"/>
        <dbReference type="ChEBI" id="CHEBI:61961"/>
        <dbReference type="EC" id="2.1.1.360"/>
    </reaction>
</comment>
<dbReference type="SUPFAM" id="SSF53335">
    <property type="entry name" value="S-adenosyl-L-methionine-dependent methyltransferases"/>
    <property type="match status" value="1"/>
</dbReference>
<dbReference type="Gene3D" id="3.40.50.150">
    <property type="entry name" value="Vaccinia Virus protein VP39"/>
    <property type="match status" value="1"/>
</dbReference>
<evidence type="ECO:0000256" key="4">
    <source>
        <dbReference type="ARBA" id="ARBA00029821"/>
    </source>
</evidence>
<evidence type="ECO:0000313" key="9">
    <source>
        <dbReference type="Proteomes" id="UP000515908"/>
    </source>
</evidence>
<evidence type="ECO:0000256" key="2">
    <source>
        <dbReference type="ARBA" id="ARBA00020987"/>
    </source>
</evidence>
<feature type="transmembrane region" description="Helical" evidence="6">
    <location>
        <begin position="30"/>
        <end position="50"/>
    </location>
</feature>
<dbReference type="InterPro" id="IPR025789">
    <property type="entry name" value="DOT1_dom"/>
</dbReference>
<feature type="domain" description="DOT1" evidence="7">
    <location>
        <begin position="147"/>
        <end position="273"/>
    </location>
</feature>
<proteinExistence type="predicted"/>
<organism evidence="8 9">
    <name type="scientific">Angomonas deanei</name>
    <dbReference type="NCBI Taxonomy" id="59799"/>
    <lineage>
        <taxon>Eukaryota</taxon>
        <taxon>Discoba</taxon>
        <taxon>Euglenozoa</taxon>
        <taxon>Kinetoplastea</taxon>
        <taxon>Metakinetoplastina</taxon>
        <taxon>Trypanosomatida</taxon>
        <taxon>Trypanosomatidae</taxon>
        <taxon>Strigomonadinae</taxon>
        <taxon>Angomonas</taxon>
    </lineage>
</organism>
<evidence type="ECO:0000259" key="7">
    <source>
        <dbReference type="Pfam" id="PF08123"/>
    </source>
</evidence>
<keyword evidence="9" id="KW-1185">Reference proteome</keyword>
<dbReference type="GO" id="GO:0005634">
    <property type="term" value="C:nucleus"/>
    <property type="evidence" value="ECO:0007669"/>
    <property type="project" value="TreeGrafter"/>
</dbReference>
<keyword evidence="6" id="KW-1133">Transmembrane helix</keyword>
<keyword evidence="6" id="KW-0472">Membrane</keyword>
<name>S9VCN9_9TRYP</name>
<evidence type="ECO:0000313" key="8">
    <source>
        <dbReference type="EMBL" id="CAD2222415.1"/>
    </source>
</evidence>
<evidence type="ECO:0000256" key="1">
    <source>
        <dbReference type="ARBA" id="ARBA00012190"/>
    </source>
</evidence>
<dbReference type="Pfam" id="PF08123">
    <property type="entry name" value="DOT1"/>
    <property type="match status" value="1"/>
</dbReference>
<dbReference type="GO" id="GO:0140956">
    <property type="term" value="F:histone H3K79 trimethyltransferase activity"/>
    <property type="evidence" value="ECO:0007669"/>
    <property type="project" value="UniProtKB-EC"/>
</dbReference>
<evidence type="ECO:0000256" key="6">
    <source>
        <dbReference type="SAM" id="Phobius"/>
    </source>
</evidence>
<dbReference type="InterPro" id="IPR030445">
    <property type="entry name" value="H3-K79_meTrfase"/>
</dbReference>
<dbReference type="GO" id="GO:0000077">
    <property type="term" value="P:DNA damage checkpoint signaling"/>
    <property type="evidence" value="ECO:0007669"/>
    <property type="project" value="TreeGrafter"/>
</dbReference>
<keyword evidence="6" id="KW-0812">Transmembrane</keyword>
<dbReference type="VEuPathDB" id="TriTrypDB:ADEAN_000995900"/>
<dbReference type="EMBL" id="LR877170">
    <property type="protein sequence ID" value="CAD2222415.1"/>
    <property type="molecule type" value="Genomic_DNA"/>
</dbReference>
<reference evidence="8 9" key="1">
    <citation type="submission" date="2020-08" db="EMBL/GenBank/DDBJ databases">
        <authorList>
            <person name="Newling K."/>
            <person name="Davey J."/>
            <person name="Forrester S."/>
        </authorList>
    </citation>
    <scope>NUCLEOTIDE SEQUENCE [LARGE SCALE GENOMIC DNA]</scope>
    <source>
        <strain evidence="9">Crithidia deanei Carvalho (ATCC PRA-265)</strain>
    </source>
</reference>
<dbReference type="EC" id="2.1.1.360" evidence="1"/>
<evidence type="ECO:0000256" key="5">
    <source>
        <dbReference type="ARBA" id="ARBA00047770"/>
    </source>
</evidence>
<dbReference type="PANTHER" id="PTHR21451">
    <property type="entry name" value="HISTONE H3 METHYLTRANSFERASE"/>
    <property type="match status" value="1"/>
</dbReference>
<keyword evidence="3" id="KW-0156">Chromatin regulator</keyword>